<dbReference type="SUPFAM" id="SSF103473">
    <property type="entry name" value="MFS general substrate transporter"/>
    <property type="match status" value="1"/>
</dbReference>
<name>A0ABZ3J5P3_SPOA4</name>
<keyword evidence="5 6" id="KW-0472">Membrane</keyword>
<evidence type="ECO:0000256" key="3">
    <source>
        <dbReference type="ARBA" id="ARBA00022692"/>
    </source>
</evidence>
<feature type="transmembrane region" description="Helical" evidence="6">
    <location>
        <begin position="347"/>
        <end position="369"/>
    </location>
</feature>
<feature type="transmembrane region" description="Helical" evidence="6">
    <location>
        <begin position="82"/>
        <end position="99"/>
    </location>
</feature>
<dbReference type="EMBL" id="CP155571">
    <property type="protein sequence ID" value="XFO73446.1"/>
    <property type="molecule type" value="Genomic_DNA"/>
</dbReference>
<gene>
    <name evidence="8" type="primary">cntE_1</name>
    <name evidence="8" type="ORF">SPACI_035450</name>
</gene>
<feature type="transmembrane region" description="Helical" evidence="6">
    <location>
        <begin position="375"/>
        <end position="395"/>
    </location>
</feature>
<reference evidence="8" key="1">
    <citation type="submission" date="2024-05" db="EMBL/GenBank/DDBJ databases">
        <title>Isolation and characterization of Sporomusa carbonis sp. nov., a carboxydotrophic hydrogenogen in the genus of Sporomusa isolated from a charcoal burning pile.</title>
        <authorList>
            <person name="Boeer T."/>
            <person name="Rosenbaum F."/>
            <person name="Eysell L."/>
            <person name="Mueller V."/>
            <person name="Daniel R."/>
            <person name="Poehlein A."/>
        </authorList>
    </citation>
    <scope>NUCLEOTIDE SEQUENCE [LARGE SCALE GENOMIC DNA]</scope>
    <source>
        <strain evidence="8">DSM 3132</strain>
    </source>
</reference>
<dbReference type="RefSeq" id="WP_169716926.1">
    <property type="nucleotide sequence ID" value="NZ_CP155571.1"/>
</dbReference>
<dbReference type="InterPro" id="IPR020846">
    <property type="entry name" value="MFS_dom"/>
</dbReference>
<keyword evidence="9" id="KW-1185">Reference proteome</keyword>
<feature type="transmembrane region" description="Helical" evidence="6">
    <location>
        <begin position="171"/>
        <end position="191"/>
    </location>
</feature>
<dbReference type="InterPro" id="IPR036259">
    <property type="entry name" value="MFS_trans_sf"/>
</dbReference>
<feature type="transmembrane region" description="Helical" evidence="6">
    <location>
        <begin position="226"/>
        <end position="247"/>
    </location>
</feature>
<dbReference type="Gene3D" id="1.20.1250.20">
    <property type="entry name" value="MFS general substrate transporter like domains"/>
    <property type="match status" value="1"/>
</dbReference>
<feature type="transmembrane region" description="Helical" evidence="6">
    <location>
        <begin position="144"/>
        <end position="165"/>
    </location>
</feature>
<accession>A0ABZ3J5P3</accession>
<evidence type="ECO:0000256" key="2">
    <source>
        <dbReference type="ARBA" id="ARBA00022448"/>
    </source>
</evidence>
<keyword evidence="2" id="KW-0813">Transport</keyword>
<sequence>MIKKTSQEYVQERLWTASFILIIAVNFFTYVGNFMLLSTLPLLMLHIGGSKVAAGLVTGIYSLTGFVSRLQIGTLLDRRGKVPIMFAGLSLLLLIIMSYNALAYSVALLLLLRAVHGIGWSTVTTSTNTIASDLIPATRRNEGMGFFGISISLAMVIGPGLGLFIVEHYSYTLLFLLSACFIVLALATEWGKKYCCQNQISMVESVTEKTPAPAAQKKIAVIEQTALWPSFLFFIIVTTYSTIMIFLPPYASERGITNIGTFFIVIALVMMFTRLTTGRIADRYGATKVLVPGMFLLAIALQILFFSSSLPLFLLAAVFYGLGYGIVQPVLNALVVSRAPVDRRGAANATFLCAMDLGGILGAVVWGIVAQLVGFSYIYIASSILIVLAVILYLATVKKLLNLM</sequence>
<feature type="transmembrane region" description="Helical" evidence="6">
    <location>
        <begin position="312"/>
        <end position="335"/>
    </location>
</feature>
<evidence type="ECO:0000313" key="9">
    <source>
        <dbReference type="Proteomes" id="UP000216052"/>
    </source>
</evidence>
<organism evidence="8 9">
    <name type="scientific">Sporomusa acidovorans (strain ATCC 49682 / DSM 3132 / Mol)</name>
    <dbReference type="NCBI Taxonomy" id="1123286"/>
    <lineage>
        <taxon>Bacteria</taxon>
        <taxon>Bacillati</taxon>
        <taxon>Bacillota</taxon>
        <taxon>Negativicutes</taxon>
        <taxon>Selenomonadales</taxon>
        <taxon>Sporomusaceae</taxon>
        <taxon>Sporomusa</taxon>
    </lineage>
</organism>
<proteinExistence type="predicted"/>
<evidence type="ECO:0000256" key="4">
    <source>
        <dbReference type="ARBA" id="ARBA00022989"/>
    </source>
</evidence>
<evidence type="ECO:0000256" key="5">
    <source>
        <dbReference type="ARBA" id="ARBA00023136"/>
    </source>
</evidence>
<feature type="transmembrane region" description="Helical" evidence="6">
    <location>
        <begin position="289"/>
        <end position="306"/>
    </location>
</feature>
<dbReference type="PANTHER" id="PTHR23531">
    <property type="entry name" value="QUINOLENE RESISTANCE PROTEIN NORA"/>
    <property type="match status" value="1"/>
</dbReference>
<evidence type="ECO:0000256" key="1">
    <source>
        <dbReference type="ARBA" id="ARBA00004651"/>
    </source>
</evidence>
<feature type="transmembrane region" description="Helical" evidence="6">
    <location>
        <begin position="105"/>
        <end position="123"/>
    </location>
</feature>
<dbReference type="InterPro" id="IPR011701">
    <property type="entry name" value="MFS"/>
</dbReference>
<dbReference type="InterPro" id="IPR052714">
    <property type="entry name" value="MFS_Exporter"/>
</dbReference>
<dbReference type="PANTHER" id="PTHR23531:SF1">
    <property type="entry name" value="QUINOLENE RESISTANCE PROTEIN NORA"/>
    <property type="match status" value="1"/>
</dbReference>
<keyword evidence="3 6" id="KW-0812">Transmembrane</keyword>
<protein>
    <submittedName>
        <fullName evidence="8">Staphylopine export protein</fullName>
    </submittedName>
</protein>
<feature type="domain" description="Major facilitator superfamily (MFS) profile" evidence="7">
    <location>
        <begin position="18"/>
        <end position="401"/>
    </location>
</feature>
<keyword evidence="4 6" id="KW-1133">Transmembrane helix</keyword>
<feature type="transmembrane region" description="Helical" evidence="6">
    <location>
        <begin position="52"/>
        <end position="70"/>
    </location>
</feature>
<evidence type="ECO:0000313" key="8">
    <source>
        <dbReference type="EMBL" id="XFO73446.1"/>
    </source>
</evidence>
<evidence type="ECO:0000259" key="7">
    <source>
        <dbReference type="PROSITE" id="PS50850"/>
    </source>
</evidence>
<feature type="transmembrane region" description="Helical" evidence="6">
    <location>
        <begin position="12"/>
        <end position="32"/>
    </location>
</feature>
<dbReference type="Pfam" id="PF07690">
    <property type="entry name" value="MFS_1"/>
    <property type="match status" value="1"/>
</dbReference>
<feature type="transmembrane region" description="Helical" evidence="6">
    <location>
        <begin position="259"/>
        <end position="277"/>
    </location>
</feature>
<comment type="subcellular location">
    <subcellularLocation>
        <location evidence="1">Cell membrane</location>
        <topology evidence="1">Multi-pass membrane protein</topology>
    </subcellularLocation>
</comment>
<evidence type="ECO:0000256" key="6">
    <source>
        <dbReference type="SAM" id="Phobius"/>
    </source>
</evidence>
<dbReference type="PROSITE" id="PS50850">
    <property type="entry name" value="MFS"/>
    <property type="match status" value="1"/>
</dbReference>
<dbReference type="CDD" id="cd17489">
    <property type="entry name" value="MFS_YfcJ_like"/>
    <property type="match status" value="1"/>
</dbReference>
<dbReference type="Proteomes" id="UP000216052">
    <property type="component" value="Chromosome"/>
</dbReference>